<name>A0A8C8Z408_PROSS</name>
<dbReference type="Ensembl" id="ENSPSMT00000015292.1">
    <property type="protein sequence ID" value="ENSPSMP00000013131.1"/>
    <property type="gene ID" value="ENSPSMG00000009436.1"/>
</dbReference>
<reference evidence="1" key="2">
    <citation type="submission" date="2025-09" db="UniProtKB">
        <authorList>
            <consortium name="Ensembl"/>
        </authorList>
    </citation>
    <scope>IDENTIFICATION</scope>
</reference>
<dbReference type="Proteomes" id="UP000694414">
    <property type="component" value="Unplaced"/>
</dbReference>
<dbReference type="GeneTree" id="ENSGT00800000125293"/>
<reference evidence="1" key="1">
    <citation type="submission" date="2025-08" db="UniProtKB">
        <authorList>
            <consortium name="Ensembl"/>
        </authorList>
    </citation>
    <scope>IDENTIFICATION</scope>
</reference>
<proteinExistence type="predicted"/>
<dbReference type="AlphaFoldDB" id="A0A8C8Z408"/>
<accession>A0A8C8Z408</accession>
<keyword evidence="2" id="KW-1185">Reference proteome</keyword>
<evidence type="ECO:0000313" key="1">
    <source>
        <dbReference type="Ensembl" id="ENSPSMP00000013131.1"/>
    </source>
</evidence>
<evidence type="ECO:0000313" key="2">
    <source>
        <dbReference type="Proteomes" id="UP000694414"/>
    </source>
</evidence>
<organism evidence="1 2">
    <name type="scientific">Prolemur simus</name>
    <name type="common">Greater bamboo lemur</name>
    <name type="synonym">Hapalemur simus</name>
    <dbReference type="NCBI Taxonomy" id="1328070"/>
    <lineage>
        <taxon>Eukaryota</taxon>
        <taxon>Metazoa</taxon>
        <taxon>Chordata</taxon>
        <taxon>Craniata</taxon>
        <taxon>Vertebrata</taxon>
        <taxon>Euteleostomi</taxon>
        <taxon>Mammalia</taxon>
        <taxon>Eutheria</taxon>
        <taxon>Euarchontoglires</taxon>
        <taxon>Primates</taxon>
        <taxon>Strepsirrhini</taxon>
        <taxon>Lemuriformes</taxon>
        <taxon>Lemuridae</taxon>
        <taxon>Prolemur</taxon>
    </lineage>
</organism>
<protein>
    <submittedName>
        <fullName evidence="1">Uncharacterized protein</fullName>
    </submittedName>
</protein>
<sequence>MLHQPPPPGAAVGQVLLTVEASIARRAGAGKGGHVVGARARAARAAKTLVHVASTAWARETREAGAREGAHAVLTQAAIEAGVCAGGRWSAHQPSLTQICLA</sequence>